<dbReference type="AlphaFoldDB" id="A0A1R2CIC2"/>
<accession>A0A1R2CIC2</accession>
<feature type="compositionally biased region" description="Polar residues" evidence="1">
    <location>
        <begin position="18"/>
        <end position="31"/>
    </location>
</feature>
<protein>
    <submittedName>
        <fullName evidence="2">Uncharacterized protein</fullName>
    </submittedName>
</protein>
<dbReference type="EMBL" id="MPUH01000144">
    <property type="protein sequence ID" value="OMJ88705.1"/>
    <property type="molecule type" value="Genomic_DNA"/>
</dbReference>
<comment type="caution">
    <text evidence="2">The sequence shown here is derived from an EMBL/GenBank/DDBJ whole genome shotgun (WGS) entry which is preliminary data.</text>
</comment>
<evidence type="ECO:0000256" key="1">
    <source>
        <dbReference type="SAM" id="MobiDB-lite"/>
    </source>
</evidence>
<keyword evidence="3" id="KW-1185">Reference proteome</keyword>
<reference evidence="2 3" key="1">
    <citation type="submission" date="2016-11" db="EMBL/GenBank/DDBJ databases">
        <title>The macronuclear genome of Stentor coeruleus: a giant cell with tiny introns.</title>
        <authorList>
            <person name="Slabodnick M."/>
            <person name="Ruby J.G."/>
            <person name="Reiff S.B."/>
            <person name="Swart E.C."/>
            <person name="Gosai S."/>
            <person name="Prabakaran S."/>
            <person name="Witkowska E."/>
            <person name="Larue G.E."/>
            <person name="Fisher S."/>
            <person name="Freeman R.M."/>
            <person name="Gunawardena J."/>
            <person name="Chu W."/>
            <person name="Stover N.A."/>
            <person name="Gregory B.D."/>
            <person name="Nowacki M."/>
            <person name="Derisi J."/>
            <person name="Roy S.W."/>
            <person name="Marshall W.F."/>
            <person name="Sood P."/>
        </authorList>
    </citation>
    <scope>NUCLEOTIDE SEQUENCE [LARGE SCALE GENOMIC DNA]</scope>
    <source>
        <strain evidence="2">WM001</strain>
    </source>
</reference>
<dbReference type="Proteomes" id="UP000187209">
    <property type="component" value="Unassembled WGS sequence"/>
</dbReference>
<organism evidence="2 3">
    <name type="scientific">Stentor coeruleus</name>
    <dbReference type="NCBI Taxonomy" id="5963"/>
    <lineage>
        <taxon>Eukaryota</taxon>
        <taxon>Sar</taxon>
        <taxon>Alveolata</taxon>
        <taxon>Ciliophora</taxon>
        <taxon>Postciliodesmatophora</taxon>
        <taxon>Heterotrichea</taxon>
        <taxon>Heterotrichida</taxon>
        <taxon>Stentoridae</taxon>
        <taxon>Stentor</taxon>
    </lineage>
</organism>
<name>A0A1R2CIC2_9CILI</name>
<evidence type="ECO:0000313" key="2">
    <source>
        <dbReference type="EMBL" id="OMJ88705.1"/>
    </source>
</evidence>
<gene>
    <name evidence="2" type="ORF">SteCoe_9329</name>
</gene>
<proteinExistence type="predicted"/>
<sequence>MANRSLTLKVQNKPIYHSRSSINPPLSTRKPQNFPEKEFKSVKTLNITTHSPKKTEVDFSKVDNQDRQKNFMEMMGFHKKTDTYLKSSPLNIDILAPSISLVDFMGENRLSFLKKAGFMPIHDECVRSQEVKKIADEKNAFSLPNILHYDMIRESTIKTPINSHSVVTPNFSLLPKLKIQPNTVKAKSDKECKFFKGESEHIGKIDKILEECEILYKENKELRKIENEIAAKSGLEKIQKKKGKRRLTIKEINSIRLNAQALD</sequence>
<feature type="region of interest" description="Disordered" evidence="1">
    <location>
        <begin position="13"/>
        <end position="33"/>
    </location>
</feature>
<evidence type="ECO:0000313" key="3">
    <source>
        <dbReference type="Proteomes" id="UP000187209"/>
    </source>
</evidence>